<feature type="compositionally biased region" description="Low complexity" evidence="1">
    <location>
        <begin position="224"/>
        <end position="274"/>
    </location>
</feature>
<feature type="compositionally biased region" description="Low complexity" evidence="1">
    <location>
        <begin position="179"/>
        <end position="210"/>
    </location>
</feature>
<dbReference type="SUPFAM" id="SSF53300">
    <property type="entry name" value="vWA-like"/>
    <property type="match status" value="1"/>
</dbReference>
<feature type="compositionally biased region" description="Pro residues" evidence="1">
    <location>
        <begin position="358"/>
        <end position="370"/>
    </location>
</feature>
<dbReference type="Proteomes" id="UP001158576">
    <property type="component" value="Chromosome XSR"/>
</dbReference>
<reference evidence="3 4" key="1">
    <citation type="submission" date="2021-04" db="EMBL/GenBank/DDBJ databases">
        <authorList>
            <person name="Bliznina A."/>
        </authorList>
    </citation>
    <scope>NUCLEOTIDE SEQUENCE [LARGE SCALE GENOMIC DNA]</scope>
</reference>
<feature type="compositionally biased region" description="Pro residues" evidence="1">
    <location>
        <begin position="275"/>
        <end position="287"/>
    </location>
</feature>
<dbReference type="PROSITE" id="PS50234">
    <property type="entry name" value="VWFA"/>
    <property type="match status" value="1"/>
</dbReference>
<sequence length="628" mass="62948">MIHRIYEIITSFDQSHALSAGFNRELSCVPIGHIDREKKDQCCGEYPTRFPYSSSSKTCCGGKTLNPLFMECCDGRVSAIGTCSTLAPTTDPPISSTTGGPLSTSTLSTPGPTTTTPGPPGTTTIGPPGTTTTAPPNPPGTTTAGPLGPSTTAPPGPPITTTIGPPMPPTTTAPPGPPGTTTLGPPGPSTTGPPVSTTAPPNPPGTTTMGPPAPSTTAPPVPPGTTTLGPPGPSTTGPPVTTTAPSNPPGTTTVQPPDTSTTAPPGPPGTTTMDPPAPSTTAPPGPPGTTTLGPSGPSTTGPPVTTTDPPNPPGSTTVQPPGPSTTAPPGPPGTTTMGPPVPSTTAPPGPPGTTTLGPPGPSTTGPPNPPNTTTAVPTEPSTTAPPDCQCQPGWAGEFCDVVCPATLTGRLDLAVLMDVSGTIASNPNKDADTFAFFEALLNEFDTVNQVQLSISSFSDDAVIDLPMGHYNELQIMSAVNSIDWVGGLTDINEGLITALSTMNTTDDVPDVMIFVSDGFDSFDPAAIGGNAANITNAGVEVVAVGFGLNGFVNFMTLMTVADNEGGNVFTASTGDELMDQTSAILEALCTANSPTRFAVEHNDPVGEADFMTIQMMALHIDLTGEPPF</sequence>
<evidence type="ECO:0000313" key="3">
    <source>
        <dbReference type="EMBL" id="CAG5094417.1"/>
    </source>
</evidence>
<evidence type="ECO:0000256" key="1">
    <source>
        <dbReference type="SAM" id="MobiDB-lite"/>
    </source>
</evidence>
<dbReference type="Pfam" id="PF00092">
    <property type="entry name" value="VWA"/>
    <property type="match status" value="1"/>
</dbReference>
<feature type="compositionally biased region" description="Low complexity" evidence="1">
    <location>
        <begin position="288"/>
        <end position="308"/>
    </location>
</feature>
<dbReference type="SMART" id="SM00327">
    <property type="entry name" value="VWA"/>
    <property type="match status" value="1"/>
</dbReference>
<gene>
    <name evidence="3" type="ORF">OKIOD_LOCUS5097</name>
</gene>
<feature type="compositionally biased region" description="Pro residues" evidence="1">
    <location>
        <begin position="320"/>
        <end position="332"/>
    </location>
</feature>
<dbReference type="Gene3D" id="3.40.50.410">
    <property type="entry name" value="von Willebrand factor, type A domain"/>
    <property type="match status" value="1"/>
</dbReference>
<feature type="compositionally biased region" description="Pro residues" evidence="1">
    <location>
        <begin position="339"/>
        <end position="351"/>
    </location>
</feature>
<name>A0ABN7SBV7_OIKDI</name>
<evidence type="ECO:0000313" key="4">
    <source>
        <dbReference type="Proteomes" id="UP001158576"/>
    </source>
</evidence>
<feature type="region of interest" description="Disordered" evidence="1">
    <location>
        <begin position="87"/>
        <end position="387"/>
    </location>
</feature>
<feature type="compositionally biased region" description="Low complexity" evidence="1">
    <location>
        <begin position="371"/>
        <end position="386"/>
    </location>
</feature>
<dbReference type="InterPro" id="IPR002035">
    <property type="entry name" value="VWF_A"/>
</dbReference>
<proteinExistence type="predicted"/>
<dbReference type="InterPro" id="IPR036465">
    <property type="entry name" value="vWFA_dom_sf"/>
</dbReference>
<feature type="compositionally biased region" description="Pro residues" evidence="1">
    <location>
        <begin position="211"/>
        <end position="223"/>
    </location>
</feature>
<feature type="compositionally biased region" description="Low complexity" evidence="1">
    <location>
        <begin position="92"/>
        <end position="151"/>
    </location>
</feature>
<dbReference type="EMBL" id="OU015569">
    <property type="protein sequence ID" value="CAG5094417.1"/>
    <property type="molecule type" value="Genomic_DNA"/>
</dbReference>
<feature type="domain" description="VWFA" evidence="2">
    <location>
        <begin position="412"/>
        <end position="588"/>
    </location>
</feature>
<dbReference type="CDD" id="cd00198">
    <property type="entry name" value="vWFA"/>
    <property type="match status" value="1"/>
</dbReference>
<organism evidence="3 4">
    <name type="scientific">Oikopleura dioica</name>
    <name type="common">Tunicate</name>
    <dbReference type="NCBI Taxonomy" id="34765"/>
    <lineage>
        <taxon>Eukaryota</taxon>
        <taxon>Metazoa</taxon>
        <taxon>Chordata</taxon>
        <taxon>Tunicata</taxon>
        <taxon>Appendicularia</taxon>
        <taxon>Copelata</taxon>
        <taxon>Oikopleuridae</taxon>
        <taxon>Oikopleura</taxon>
    </lineage>
</organism>
<evidence type="ECO:0000259" key="2">
    <source>
        <dbReference type="PROSITE" id="PS50234"/>
    </source>
</evidence>
<feature type="compositionally biased region" description="Pro residues" evidence="1">
    <location>
        <begin position="165"/>
        <end position="178"/>
    </location>
</feature>
<keyword evidence="4" id="KW-1185">Reference proteome</keyword>
<protein>
    <submittedName>
        <fullName evidence="3">Oidioi.mRNA.OKI2018_I69.XSR.g13539.t1.cds</fullName>
    </submittedName>
</protein>
<accession>A0ABN7SBV7</accession>